<dbReference type="Proteomes" id="UP000694523">
    <property type="component" value="Unplaced"/>
</dbReference>
<evidence type="ECO:0000256" key="3">
    <source>
        <dbReference type="ARBA" id="ARBA00022737"/>
    </source>
</evidence>
<name>A0A8C6TVN6_9GOBI</name>
<evidence type="ECO:0000256" key="2">
    <source>
        <dbReference type="ARBA" id="ARBA00022723"/>
    </source>
</evidence>
<evidence type="ECO:0000259" key="11">
    <source>
        <dbReference type="PROSITE" id="PS50157"/>
    </source>
</evidence>
<dbReference type="FunFam" id="3.30.160.60:FF:000761">
    <property type="entry name" value="Zinc finger protein 449"/>
    <property type="match status" value="1"/>
</dbReference>
<dbReference type="Ensembl" id="ENSNMLT00000027806.1">
    <property type="protein sequence ID" value="ENSNMLP00000024862.1"/>
    <property type="gene ID" value="ENSNMLG00000015907.1"/>
</dbReference>
<feature type="domain" description="C2H2-type" evidence="11">
    <location>
        <begin position="263"/>
        <end position="291"/>
    </location>
</feature>
<feature type="domain" description="C2H2-type" evidence="11">
    <location>
        <begin position="212"/>
        <end position="239"/>
    </location>
</feature>
<dbReference type="PANTHER" id="PTHR24388:SF53">
    <property type="entry name" value="CHORION TRANSCRIPTION FACTOR CF2-RELATED"/>
    <property type="match status" value="1"/>
</dbReference>
<dbReference type="Pfam" id="PF00096">
    <property type="entry name" value="zf-C2H2"/>
    <property type="match status" value="5"/>
</dbReference>
<dbReference type="SUPFAM" id="SSF57667">
    <property type="entry name" value="beta-beta-alpha zinc fingers"/>
    <property type="match status" value="5"/>
</dbReference>
<dbReference type="PROSITE" id="PS50157">
    <property type="entry name" value="ZINC_FINGER_C2H2_2"/>
    <property type="match status" value="7"/>
</dbReference>
<dbReference type="PANTHER" id="PTHR24388">
    <property type="entry name" value="ZINC FINGER PROTEIN"/>
    <property type="match status" value="1"/>
</dbReference>
<evidence type="ECO:0000256" key="4">
    <source>
        <dbReference type="ARBA" id="ARBA00022771"/>
    </source>
</evidence>
<reference evidence="12" key="1">
    <citation type="submission" date="2025-08" db="UniProtKB">
        <authorList>
            <consortium name="Ensembl"/>
        </authorList>
    </citation>
    <scope>IDENTIFICATION</scope>
</reference>
<accession>A0A8C6TVN6</accession>
<dbReference type="GO" id="GO:0000978">
    <property type="term" value="F:RNA polymerase II cis-regulatory region sequence-specific DNA binding"/>
    <property type="evidence" value="ECO:0007669"/>
    <property type="project" value="TreeGrafter"/>
</dbReference>
<keyword evidence="6" id="KW-0805">Transcription regulation</keyword>
<dbReference type="InterPro" id="IPR013087">
    <property type="entry name" value="Znf_C2H2_type"/>
</dbReference>
<dbReference type="GO" id="GO:0000981">
    <property type="term" value="F:DNA-binding transcription factor activity, RNA polymerase II-specific"/>
    <property type="evidence" value="ECO:0007669"/>
    <property type="project" value="TreeGrafter"/>
</dbReference>
<organism evidence="12 13">
    <name type="scientific">Neogobius melanostomus</name>
    <name type="common">round goby</name>
    <dbReference type="NCBI Taxonomy" id="47308"/>
    <lineage>
        <taxon>Eukaryota</taxon>
        <taxon>Metazoa</taxon>
        <taxon>Chordata</taxon>
        <taxon>Craniata</taxon>
        <taxon>Vertebrata</taxon>
        <taxon>Euteleostomi</taxon>
        <taxon>Actinopterygii</taxon>
        <taxon>Neopterygii</taxon>
        <taxon>Teleostei</taxon>
        <taxon>Neoteleostei</taxon>
        <taxon>Acanthomorphata</taxon>
        <taxon>Gobiaria</taxon>
        <taxon>Gobiiformes</taxon>
        <taxon>Gobioidei</taxon>
        <taxon>Gobiidae</taxon>
        <taxon>Benthophilinae</taxon>
        <taxon>Neogobiini</taxon>
        <taxon>Neogobius</taxon>
    </lineage>
</organism>
<proteinExistence type="inferred from homology"/>
<dbReference type="InterPro" id="IPR050527">
    <property type="entry name" value="Snail/Krueppel_Znf"/>
</dbReference>
<evidence type="ECO:0000256" key="8">
    <source>
        <dbReference type="ARBA" id="ARBA00023242"/>
    </source>
</evidence>
<keyword evidence="2" id="KW-0479">Metal-binding</keyword>
<comment type="similarity">
    <text evidence="1">Belongs to the krueppel C2H2-type zinc-finger protein family.</text>
</comment>
<evidence type="ECO:0000256" key="9">
    <source>
        <dbReference type="PROSITE-ProRule" id="PRU00042"/>
    </source>
</evidence>
<dbReference type="GO" id="GO:0005634">
    <property type="term" value="C:nucleus"/>
    <property type="evidence" value="ECO:0007669"/>
    <property type="project" value="UniProtKB-SubCell"/>
</dbReference>
<feature type="domain" description="C2H2-type" evidence="11">
    <location>
        <begin position="155"/>
        <end position="182"/>
    </location>
</feature>
<keyword evidence="5" id="KW-0862">Zinc</keyword>
<keyword evidence="8" id="KW-0539">Nucleus</keyword>
<evidence type="ECO:0000313" key="12">
    <source>
        <dbReference type="Ensembl" id="ENSNMLP00000024862.1"/>
    </source>
</evidence>
<dbReference type="FunFam" id="3.30.160.60:FF:000502">
    <property type="entry name" value="Zinc finger protein 710"/>
    <property type="match status" value="1"/>
</dbReference>
<dbReference type="FunFam" id="3.30.160.60:FF:000303">
    <property type="entry name" value="Zinc finger protein 41"/>
    <property type="match status" value="1"/>
</dbReference>
<feature type="domain" description="C2H2-type" evidence="11">
    <location>
        <begin position="183"/>
        <end position="211"/>
    </location>
</feature>
<dbReference type="Gene3D" id="3.30.160.60">
    <property type="entry name" value="Classic Zinc Finger"/>
    <property type="match status" value="8"/>
</dbReference>
<reference evidence="12" key="2">
    <citation type="submission" date="2025-09" db="UniProtKB">
        <authorList>
            <consortium name="Ensembl"/>
        </authorList>
    </citation>
    <scope>IDENTIFICATION</scope>
</reference>
<feature type="region of interest" description="Disordered" evidence="10">
    <location>
        <begin position="1"/>
        <end position="75"/>
    </location>
</feature>
<evidence type="ECO:0000256" key="5">
    <source>
        <dbReference type="ARBA" id="ARBA00022833"/>
    </source>
</evidence>
<dbReference type="InterPro" id="IPR036236">
    <property type="entry name" value="Znf_C2H2_sf"/>
</dbReference>
<evidence type="ECO:0000256" key="1">
    <source>
        <dbReference type="ARBA" id="ARBA00006991"/>
    </source>
</evidence>
<evidence type="ECO:0000313" key="13">
    <source>
        <dbReference type="Proteomes" id="UP000694523"/>
    </source>
</evidence>
<evidence type="ECO:0000256" key="7">
    <source>
        <dbReference type="ARBA" id="ARBA00023163"/>
    </source>
</evidence>
<protein>
    <recommendedName>
        <fullName evidence="11">C2H2-type domain-containing protein</fullName>
    </recommendedName>
</protein>
<feature type="compositionally biased region" description="Basic and acidic residues" evidence="10">
    <location>
        <begin position="1"/>
        <end position="10"/>
    </location>
</feature>
<dbReference type="SMART" id="SM00355">
    <property type="entry name" value="ZnF_C2H2"/>
    <property type="match status" value="8"/>
</dbReference>
<evidence type="ECO:0000256" key="10">
    <source>
        <dbReference type="SAM" id="MobiDB-lite"/>
    </source>
</evidence>
<feature type="domain" description="C2H2-type" evidence="11">
    <location>
        <begin position="128"/>
        <end position="155"/>
    </location>
</feature>
<dbReference type="PROSITE" id="PS00028">
    <property type="entry name" value="ZINC_FINGER_C2H2_1"/>
    <property type="match status" value="5"/>
</dbReference>
<dbReference type="GO" id="GO:0008270">
    <property type="term" value="F:zinc ion binding"/>
    <property type="evidence" value="ECO:0007669"/>
    <property type="project" value="UniProtKB-KW"/>
</dbReference>
<keyword evidence="13" id="KW-1185">Reference proteome</keyword>
<keyword evidence="4 9" id="KW-0863">Zinc-finger</keyword>
<feature type="domain" description="C2H2-type" evidence="11">
    <location>
        <begin position="292"/>
        <end position="319"/>
    </location>
</feature>
<keyword evidence="3" id="KW-0677">Repeat</keyword>
<sequence>QKPLVKKEVDPSVELPVSTLPEPVGEQCSGEAPGCSLHLHPDNNEQHYSSSETDDSDDWEPATKRKSKSNEQDPDLVLIEDSNTGIDDENTLLSFASFSGNTNAMIDLQNQGLFNLPISLTETDDRPFRDSVCVRGFDQEAHLRSHMQMHTAKPIRCLVCSKEFSQRALLKRHMQTHSEEKSFSCPECGLRLKQQHNMHRHISAVHRREKPHSCLVCQKAFAQKSDLIIHMRMHTGEKPFVCAFCTKGFRVRHMRTHTDGHPFRCPECGMCFRQRYNVSRHVAVVHRREKPHMCTVCKKEFARKHDFVTHLCFNSGEKAFSCALCGKKFAYKSYLRKHEKKHKDKEEIGH</sequence>
<feature type="domain" description="C2H2-type" evidence="11">
    <location>
        <begin position="320"/>
        <end position="347"/>
    </location>
</feature>
<evidence type="ECO:0000256" key="6">
    <source>
        <dbReference type="ARBA" id="ARBA00023015"/>
    </source>
</evidence>
<keyword evidence="7" id="KW-0804">Transcription</keyword>
<dbReference type="AlphaFoldDB" id="A0A8C6TVN6"/>